<dbReference type="InterPro" id="IPR000835">
    <property type="entry name" value="HTH_MarR-typ"/>
</dbReference>
<protein>
    <recommendedName>
        <fullName evidence="4">HTH marR-type domain-containing protein</fullName>
    </recommendedName>
</protein>
<feature type="domain" description="HTH marR-type" evidence="4">
    <location>
        <begin position="37"/>
        <end position="79"/>
    </location>
</feature>
<dbReference type="PANTHER" id="PTHR38465">
    <property type="entry name" value="HTH-TYPE TRANSCRIPTIONAL REGULATOR MJ1563-RELATED"/>
    <property type="match status" value="1"/>
</dbReference>
<dbReference type="GO" id="GO:0003700">
    <property type="term" value="F:DNA-binding transcription factor activity"/>
    <property type="evidence" value="ECO:0007669"/>
    <property type="project" value="InterPro"/>
</dbReference>
<organism evidence="5">
    <name type="scientific">uncultured Rubrobacteraceae bacterium</name>
    <dbReference type="NCBI Taxonomy" id="349277"/>
    <lineage>
        <taxon>Bacteria</taxon>
        <taxon>Bacillati</taxon>
        <taxon>Actinomycetota</taxon>
        <taxon>Rubrobacteria</taxon>
        <taxon>Rubrobacterales</taxon>
        <taxon>Rubrobacteraceae</taxon>
        <taxon>environmental samples</taxon>
    </lineage>
</organism>
<keyword evidence="3" id="KW-0804">Transcription</keyword>
<dbReference type="EMBL" id="CADCVC010000156">
    <property type="protein sequence ID" value="CAA9446666.1"/>
    <property type="molecule type" value="Genomic_DNA"/>
</dbReference>
<dbReference type="GO" id="GO:0003677">
    <property type="term" value="F:DNA binding"/>
    <property type="evidence" value="ECO:0007669"/>
    <property type="project" value="UniProtKB-KW"/>
</dbReference>
<evidence type="ECO:0000259" key="4">
    <source>
        <dbReference type="Pfam" id="PF01047"/>
    </source>
</evidence>
<dbReference type="Gene3D" id="1.10.10.10">
    <property type="entry name" value="Winged helix-like DNA-binding domain superfamily/Winged helix DNA-binding domain"/>
    <property type="match status" value="1"/>
</dbReference>
<dbReference type="AlphaFoldDB" id="A0A6J4QMX6"/>
<evidence type="ECO:0000256" key="3">
    <source>
        <dbReference type="ARBA" id="ARBA00023163"/>
    </source>
</evidence>
<dbReference type="Gene3D" id="1.10.287.160">
    <property type="entry name" value="HR1 repeat"/>
    <property type="match status" value="1"/>
</dbReference>
<dbReference type="InterPro" id="IPR036390">
    <property type="entry name" value="WH_DNA-bd_sf"/>
</dbReference>
<dbReference type="InterPro" id="IPR052362">
    <property type="entry name" value="HTH-GbsR_regulator"/>
</dbReference>
<evidence type="ECO:0000313" key="5">
    <source>
        <dbReference type="EMBL" id="CAA9446666.1"/>
    </source>
</evidence>
<evidence type="ECO:0000256" key="2">
    <source>
        <dbReference type="ARBA" id="ARBA00023125"/>
    </source>
</evidence>
<sequence>MREDQLRYVEDFGLLLEHFGKPRMVGRVLGVLLVSGWEEHSAEELADILRASRGSISSATRTLVQSGLVQRVSRPGERRDYFRVRPGAWNELMRERMVQIYALREIAERGLSVLDAVDPYEPEARRGLEEMRDFYAYWEQELPAILERWEQQNTIIKGQET</sequence>
<dbReference type="SUPFAM" id="SSF46785">
    <property type="entry name" value="Winged helix' DNA-binding domain"/>
    <property type="match status" value="1"/>
</dbReference>
<accession>A0A6J4QMX6</accession>
<dbReference type="PANTHER" id="PTHR38465:SF2">
    <property type="entry name" value="HTH-TYPE TRANSCRIPTIONAL REGULATOR MMPR5"/>
    <property type="match status" value="1"/>
</dbReference>
<keyword evidence="1" id="KW-0805">Transcription regulation</keyword>
<dbReference type="Pfam" id="PF01047">
    <property type="entry name" value="MarR"/>
    <property type="match status" value="1"/>
</dbReference>
<gene>
    <name evidence="5" type="ORF">AVDCRST_MAG80-1842</name>
</gene>
<dbReference type="InterPro" id="IPR036388">
    <property type="entry name" value="WH-like_DNA-bd_sf"/>
</dbReference>
<evidence type="ECO:0000256" key="1">
    <source>
        <dbReference type="ARBA" id="ARBA00023015"/>
    </source>
</evidence>
<name>A0A6J4QMX6_9ACTN</name>
<reference evidence="5" key="1">
    <citation type="submission" date="2020-02" db="EMBL/GenBank/DDBJ databases">
        <authorList>
            <person name="Meier V. D."/>
        </authorList>
    </citation>
    <scope>NUCLEOTIDE SEQUENCE</scope>
    <source>
        <strain evidence="5">AVDCRST_MAG80</strain>
    </source>
</reference>
<proteinExistence type="predicted"/>
<keyword evidence="2" id="KW-0238">DNA-binding</keyword>